<name>A0A382NTT3_9ZZZZ</name>
<feature type="non-terminal residue" evidence="1">
    <location>
        <position position="211"/>
    </location>
</feature>
<accession>A0A382NTT3</accession>
<evidence type="ECO:0000313" key="1">
    <source>
        <dbReference type="EMBL" id="SVC63797.1"/>
    </source>
</evidence>
<proteinExistence type="predicted"/>
<dbReference type="AlphaFoldDB" id="A0A382NTT3"/>
<protein>
    <submittedName>
        <fullName evidence="1">Uncharacterized protein</fullName>
    </submittedName>
</protein>
<reference evidence="1" key="1">
    <citation type="submission" date="2018-05" db="EMBL/GenBank/DDBJ databases">
        <authorList>
            <person name="Lanie J.A."/>
            <person name="Ng W.-L."/>
            <person name="Kazmierczak K.M."/>
            <person name="Andrzejewski T.M."/>
            <person name="Davidsen T.M."/>
            <person name="Wayne K.J."/>
            <person name="Tettelin H."/>
            <person name="Glass J.I."/>
            <person name="Rusch D."/>
            <person name="Podicherti R."/>
            <person name="Tsui H.-C.T."/>
            <person name="Winkler M.E."/>
        </authorList>
    </citation>
    <scope>NUCLEOTIDE SEQUENCE</scope>
</reference>
<sequence length="211" mass="23384">MLKILVAAAIFGAVLTAAPASATHDKIYAPCDPEETRPLDEQVWYQDYQSQTALRYDDPWWAERPGLAGYTNWEHQCRLGQTGVWQAAPIPPLIHPPDYEVETRQSKSPCIRELETTVDRLIAEGAISSEHVTVTDHGVFLHLTSPVPLVETGVVTEWALGQDGYGRHYLDTYWEYALDGVSNWTFWGIICTELDPAGSNQGATTTSGPTP</sequence>
<organism evidence="1">
    <name type="scientific">marine metagenome</name>
    <dbReference type="NCBI Taxonomy" id="408172"/>
    <lineage>
        <taxon>unclassified sequences</taxon>
        <taxon>metagenomes</taxon>
        <taxon>ecological metagenomes</taxon>
    </lineage>
</organism>
<dbReference type="EMBL" id="UINC01102291">
    <property type="protein sequence ID" value="SVC63797.1"/>
    <property type="molecule type" value="Genomic_DNA"/>
</dbReference>
<gene>
    <name evidence="1" type="ORF">METZ01_LOCUS316651</name>
</gene>